<dbReference type="EMBL" id="JAAOCA010000014">
    <property type="protein sequence ID" value="MBD1599587.1"/>
    <property type="molecule type" value="Genomic_DNA"/>
</dbReference>
<dbReference type="Pfam" id="PF19925">
    <property type="entry name" value="DUF6388"/>
    <property type="match status" value="1"/>
</dbReference>
<evidence type="ECO:0000313" key="2">
    <source>
        <dbReference type="Proteomes" id="UP000805841"/>
    </source>
</evidence>
<gene>
    <name evidence="1" type="ORF">HAQ05_12840</name>
</gene>
<sequence>MIAKENRHQAALDRYLAQHPELAEEIAALSEPEQRQQIEWAFEDAAGERGLQAWEYALELIAESPEALAVMRLETHREVAEALGMSWEEYCQFNDVQGHA</sequence>
<evidence type="ECO:0000313" key="1">
    <source>
        <dbReference type="EMBL" id="MBD1599587.1"/>
    </source>
</evidence>
<organism evidence="1 2">
    <name type="scientific">Pseudomonas typographi</name>
    <dbReference type="NCBI Taxonomy" id="2715964"/>
    <lineage>
        <taxon>Bacteria</taxon>
        <taxon>Pseudomonadati</taxon>
        <taxon>Pseudomonadota</taxon>
        <taxon>Gammaproteobacteria</taxon>
        <taxon>Pseudomonadales</taxon>
        <taxon>Pseudomonadaceae</taxon>
        <taxon>Pseudomonas</taxon>
    </lineage>
</organism>
<comment type="caution">
    <text evidence="1">The sequence shown here is derived from an EMBL/GenBank/DDBJ whole genome shotgun (WGS) entry which is preliminary data.</text>
</comment>
<name>A0ABR7Z2J5_9PSED</name>
<dbReference type="Proteomes" id="UP000805841">
    <property type="component" value="Unassembled WGS sequence"/>
</dbReference>
<evidence type="ECO:0008006" key="3">
    <source>
        <dbReference type="Google" id="ProtNLM"/>
    </source>
</evidence>
<dbReference type="InterPro" id="IPR045662">
    <property type="entry name" value="DUF6388"/>
</dbReference>
<keyword evidence="2" id="KW-1185">Reference proteome</keyword>
<reference evidence="1 2" key="1">
    <citation type="journal article" date="2020" name="Insects">
        <title>Bacteria Belonging to Pseudomonas typographi sp. nov. from the Bark Beetle Ips typographus Have Genomic Potential to Aid in the Host Ecology.</title>
        <authorList>
            <person name="Peral-Aranega E."/>
            <person name="Saati-Santamaria Z."/>
            <person name="Kolarik M."/>
            <person name="Rivas R."/>
            <person name="Garcia-Fraile P."/>
        </authorList>
    </citation>
    <scope>NUCLEOTIDE SEQUENCE [LARGE SCALE GENOMIC DNA]</scope>
    <source>
        <strain evidence="1 2">CA3A</strain>
    </source>
</reference>
<protein>
    <recommendedName>
        <fullName evidence="3">Dephospho-CoA kinase</fullName>
    </recommendedName>
</protein>
<proteinExistence type="predicted"/>
<accession>A0ABR7Z2J5</accession>
<dbReference type="RefSeq" id="WP_190421125.1">
    <property type="nucleotide sequence ID" value="NZ_JAAOCA010000014.1"/>
</dbReference>